<keyword evidence="4 7" id="KW-0040">ANK repeat</keyword>
<feature type="region of interest" description="Disordered" evidence="8">
    <location>
        <begin position="411"/>
        <end position="435"/>
    </location>
</feature>
<dbReference type="Gene3D" id="1.25.40.20">
    <property type="entry name" value="Ankyrin repeat-containing domain"/>
    <property type="match status" value="1"/>
</dbReference>
<dbReference type="PANTHER" id="PTHR24193:SF128">
    <property type="entry name" value="GA-BINDING PROTEIN SUBUNIT BETA-1"/>
    <property type="match status" value="1"/>
</dbReference>
<dbReference type="Proteomes" id="UP000515154">
    <property type="component" value="Linkage group LG30"/>
</dbReference>
<dbReference type="GO" id="GO:0005634">
    <property type="term" value="C:nucleus"/>
    <property type="evidence" value="ECO:0007669"/>
    <property type="project" value="UniProtKB-SubCell"/>
</dbReference>
<keyword evidence="9" id="KW-1185">Reference proteome</keyword>
<evidence type="ECO:0000256" key="8">
    <source>
        <dbReference type="SAM" id="MobiDB-lite"/>
    </source>
</evidence>
<dbReference type="RefSeq" id="XP_029653436.1">
    <property type="nucleotide sequence ID" value="XM_029797576.2"/>
</dbReference>
<accession>A0A6P7TXB5</accession>
<dbReference type="SUPFAM" id="SSF48403">
    <property type="entry name" value="Ankyrin repeat"/>
    <property type="match status" value="1"/>
</dbReference>
<dbReference type="SMART" id="SM00248">
    <property type="entry name" value="ANK"/>
    <property type="match status" value="3"/>
</dbReference>
<name>A0A6P7TXB5_9MOLL</name>
<feature type="compositionally biased region" description="Basic and acidic residues" evidence="8">
    <location>
        <begin position="586"/>
        <end position="598"/>
    </location>
</feature>
<evidence type="ECO:0000313" key="9">
    <source>
        <dbReference type="Proteomes" id="UP000515154"/>
    </source>
</evidence>
<feature type="repeat" description="ANK" evidence="7">
    <location>
        <begin position="37"/>
        <end position="69"/>
    </location>
</feature>
<dbReference type="PRINTS" id="PR01415">
    <property type="entry name" value="ANKYRIN"/>
</dbReference>
<keyword evidence="3" id="KW-0805">Transcription regulation</keyword>
<dbReference type="GO" id="GO:0000976">
    <property type="term" value="F:transcription cis-regulatory region binding"/>
    <property type="evidence" value="ECO:0007669"/>
    <property type="project" value="TreeGrafter"/>
</dbReference>
<evidence type="ECO:0000256" key="3">
    <source>
        <dbReference type="ARBA" id="ARBA00023015"/>
    </source>
</evidence>
<organism evidence="9 10">
    <name type="scientific">Octopus sinensis</name>
    <name type="common">East Asian common octopus</name>
    <dbReference type="NCBI Taxonomy" id="2607531"/>
    <lineage>
        <taxon>Eukaryota</taxon>
        <taxon>Metazoa</taxon>
        <taxon>Spiralia</taxon>
        <taxon>Lophotrochozoa</taxon>
        <taxon>Mollusca</taxon>
        <taxon>Cephalopoda</taxon>
        <taxon>Coleoidea</taxon>
        <taxon>Octopodiformes</taxon>
        <taxon>Octopoda</taxon>
        <taxon>Incirrata</taxon>
        <taxon>Octopodidae</taxon>
        <taxon>Octopus</taxon>
    </lineage>
</organism>
<evidence type="ECO:0000256" key="5">
    <source>
        <dbReference type="ARBA" id="ARBA00023163"/>
    </source>
</evidence>
<dbReference type="InterPro" id="IPR036770">
    <property type="entry name" value="Ankyrin_rpt-contain_sf"/>
</dbReference>
<dbReference type="PANTHER" id="PTHR24193">
    <property type="entry name" value="ANKYRIN REPEAT PROTEIN"/>
    <property type="match status" value="1"/>
</dbReference>
<feature type="compositionally biased region" description="Low complexity" evidence="8">
    <location>
        <begin position="415"/>
        <end position="424"/>
    </location>
</feature>
<feature type="repeat" description="ANK" evidence="7">
    <location>
        <begin position="103"/>
        <end position="135"/>
    </location>
</feature>
<dbReference type="InterPro" id="IPR050663">
    <property type="entry name" value="Ankyrin-SOCS_Box"/>
</dbReference>
<dbReference type="AlphaFoldDB" id="A0A6P7TXB5"/>
<keyword evidence="2" id="KW-0677">Repeat</keyword>
<sequence>MSLVELGKQLLDAAKRGDTDEVRTLMSNGAPFTTDWLGMSPLHFAARNGHFQTADVLLRAGISRDARTKVDRTPLHVASQEGHVTIVNLLLANSADIEAKDMLKMTPLHWATEKGHSTIVELLIKNGADVNVDDKFERTTLDIAHGNARQDILQLLHMGQNNPDLTGLTEGETVTIETTDTEALASAGIVSHVIEEIPSSVVGTPIMEAPSTPVPSSETKDATNLVPVTLVPTETASSKNENSEQSSTSVLATLAVLAEATAPFNAQNPSTAEAMSWLESQGITMISTNDAGILTSAVESGQPIALTEAGKMALNIFKQQGLPHTVADGETNDTVVDPVVETVVGDTNDQKVITIVTTDQAEEEPVIVTVTPDVSNEAALTVESAEEQPPPAKKCRVEAEEETTEAVQLDDILETTEAATPERPTVSEPDAQEELRRQLEEMKRQAESFKQQLMVKEQEAAVYKRQLSEMGIAKADMAHADLTASSGAGSGVVEESDMSVADSNAADNGNNEEGFDPSAAAEVTFVPGNIVVETVTISKDESVDIGADAGDDEAGAGGDGDVGEASTGSDGGGGANNDATSASVSIKDEPLTIKTEPV</sequence>
<dbReference type="FunFam" id="1.25.40.20:FF:000025">
    <property type="entry name" value="GA-binding protein subunit beta-1 isoform X1"/>
    <property type="match status" value="1"/>
</dbReference>
<dbReference type="PROSITE" id="PS50297">
    <property type="entry name" value="ANK_REP_REGION"/>
    <property type="match status" value="3"/>
</dbReference>
<feature type="compositionally biased region" description="Polar residues" evidence="8">
    <location>
        <begin position="501"/>
        <end position="511"/>
    </location>
</feature>
<reference evidence="10" key="1">
    <citation type="submission" date="2025-08" db="UniProtKB">
        <authorList>
            <consortium name="RefSeq"/>
        </authorList>
    </citation>
    <scope>IDENTIFICATION</scope>
</reference>
<dbReference type="PROSITE" id="PS50088">
    <property type="entry name" value="ANK_REPEAT"/>
    <property type="match status" value="3"/>
</dbReference>
<evidence type="ECO:0000256" key="7">
    <source>
        <dbReference type="PROSITE-ProRule" id="PRU00023"/>
    </source>
</evidence>
<dbReference type="Pfam" id="PF12796">
    <property type="entry name" value="Ank_2"/>
    <property type="match status" value="2"/>
</dbReference>
<evidence type="ECO:0000256" key="1">
    <source>
        <dbReference type="ARBA" id="ARBA00004123"/>
    </source>
</evidence>
<keyword evidence="6" id="KW-0539">Nucleus</keyword>
<dbReference type="InterPro" id="IPR002110">
    <property type="entry name" value="Ankyrin_rpt"/>
</dbReference>
<dbReference type="GO" id="GO:0045944">
    <property type="term" value="P:positive regulation of transcription by RNA polymerase II"/>
    <property type="evidence" value="ECO:0007669"/>
    <property type="project" value="TreeGrafter"/>
</dbReference>
<feature type="region of interest" description="Disordered" evidence="8">
    <location>
        <begin position="485"/>
        <end position="516"/>
    </location>
</feature>
<protein>
    <submittedName>
        <fullName evidence="10">GA-binding protein subunit beta-1-like</fullName>
    </submittedName>
</protein>
<dbReference type="KEGG" id="osn:115226570"/>
<gene>
    <name evidence="10" type="primary">LOC115226570</name>
</gene>
<feature type="repeat" description="ANK" evidence="7">
    <location>
        <begin position="70"/>
        <end position="102"/>
    </location>
</feature>
<evidence type="ECO:0000256" key="2">
    <source>
        <dbReference type="ARBA" id="ARBA00022737"/>
    </source>
</evidence>
<feature type="region of interest" description="Disordered" evidence="8">
    <location>
        <begin position="542"/>
        <end position="598"/>
    </location>
</feature>
<keyword evidence="5" id="KW-0804">Transcription</keyword>
<evidence type="ECO:0000256" key="4">
    <source>
        <dbReference type="ARBA" id="ARBA00023043"/>
    </source>
</evidence>
<comment type="subcellular location">
    <subcellularLocation>
        <location evidence="1">Nucleus</location>
    </subcellularLocation>
</comment>
<evidence type="ECO:0000256" key="6">
    <source>
        <dbReference type="ARBA" id="ARBA00023242"/>
    </source>
</evidence>
<evidence type="ECO:0000313" key="10">
    <source>
        <dbReference type="RefSeq" id="XP_029653436.1"/>
    </source>
</evidence>
<proteinExistence type="predicted"/>